<dbReference type="PANTHER" id="PTHR21043:SF0">
    <property type="entry name" value="MITOCHONDRIAL ASSEMBLY OF RIBOSOMAL LARGE SUBUNIT PROTEIN 1"/>
    <property type="match status" value="1"/>
</dbReference>
<dbReference type="Gene3D" id="3.30.460.10">
    <property type="entry name" value="Beta Polymerase, domain 2"/>
    <property type="match status" value="1"/>
</dbReference>
<organism evidence="3 4">
    <name type="scientific">Neptunomonas qingdaonensis</name>
    <dbReference type="NCBI Taxonomy" id="1045558"/>
    <lineage>
        <taxon>Bacteria</taxon>
        <taxon>Pseudomonadati</taxon>
        <taxon>Pseudomonadota</taxon>
        <taxon>Gammaproteobacteria</taxon>
        <taxon>Oceanospirillales</taxon>
        <taxon>Oceanospirillaceae</taxon>
        <taxon>Neptunomonas</taxon>
    </lineage>
</organism>
<proteinExistence type="inferred from homology"/>
<dbReference type="GO" id="GO:0090071">
    <property type="term" value="P:negative regulation of ribosome biogenesis"/>
    <property type="evidence" value="ECO:0007669"/>
    <property type="project" value="UniProtKB-UniRule"/>
</dbReference>
<dbReference type="InterPro" id="IPR004394">
    <property type="entry name" value="Iojap/RsfS/C7orf30"/>
</dbReference>
<keyword evidence="2" id="KW-0678">Repressor</keyword>
<name>A0A1I2NCE4_9GAMM</name>
<dbReference type="GO" id="GO:0005737">
    <property type="term" value="C:cytoplasm"/>
    <property type="evidence" value="ECO:0007669"/>
    <property type="project" value="UniProtKB-SubCell"/>
</dbReference>
<accession>A0A1I2NCE4</accession>
<gene>
    <name evidence="2" type="primary">rsfS</name>
    <name evidence="3" type="ORF">SAMN05216175_102407</name>
</gene>
<evidence type="ECO:0000256" key="2">
    <source>
        <dbReference type="HAMAP-Rule" id="MF_01477"/>
    </source>
</evidence>
<dbReference type="GO" id="GO:0017148">
    <property type="term" value="P:negative regulation of translation"/>
    <property type="evidence" value="ECO:0007669"/>
    <property type="project" value="UniProtKB-UniRule"/>
</dbReference>
<dbReference type="Pfam" id="PF02410">
    <property type="entry name" value="RsfS"/>
    <property type="match status" value="1"/>
</dbReference>
<evidence type="ECO:0000313" key="3">
    <source>
        <dbReference type="EMBL" id="SFG01198.1"/>
    </source>
</evidence>
<dbReference type="EMBL" id="FOOU01000002">
    <property type="protein sequence ID" value="SFG01198.1"/>
    <property type="molecule type" value="Genomic_DNA"/>
</dbReference>
<keyword evidence="2" id="KW-0963">Cytoplasm</keyword>
<dbReference type="NCBIfam" id="TIGR00090">
    <property type="entry name" value="rsfS_iojap_ybeB"/>
    <property type="match status" value="1"/>
</dbReference>
<comment type="subunit">
    <text evidence="2">Interacts with ribosomal protein uL14 (rplN).</text>
</comment>
<keyword evidence="4" id="KW-1185">Reference proteome</keyword>
<dbReference type="PANTHER" id="PTHR21043">
    <property type="entry name" value="IOJAP SUPERFAMILY ORTHOLOG"/>
    <property type="match status" value="1"/>
</dbReference>
<reference evidence="4" key="1">
    <citation type="submission" date="2016-10" db="EMBL/GenBank/DDBJ databases">
        <authorList>
            <person name="Varghese N."/>
            <person name="Submissions S."/>
        </authorList>
    </citation>
    <scope>NUCLEOTIDE SEQUENCE [LARGE SCALE GENOMIC DNA]</scope>
    <source>
        <strain evidence="4">CGMCC 1.10971</strain>
    </source>
</reference>
<protein>
    <recommendedName>
        <fullName evidence="2">Ribosomal silencing factor RsfS</fullName>
    </recommendedName>
</protein>
<comment type="similarity">
    <text evidence="1 2">Belongs to the Iojap/RsfS family.</text>
</comment>
<dbReference type="SUPFAM" id="SSF81301">
    <property type="entry name" value="Nucleotidyltransferase"/>
    <property type="match status" value="1"/>
</dbReference>
<evidence type="ECO:0000313" key="4">
    <source>
        <dbReference type="Proteomes" id="UP000198623"/>
    </source>
</evidence>
<dbReference type="InterPro" id="IPR043519">
    <property type="entry name" value="NT_sf"/>
</dbReference>
<comment type="function">
    <text evidence="2">Functions as a ribosomal silencing factor. Interacts with ribosomal protein uL14 (rplN), blocking formation of intersubunit bridge B8. Prevents association of the 30S and 50S ribosomal subunits and the formation of functional ribosomes, thus repressing translation.</text>
</comment>
<keyword evidence="2" id="KW-0810">Translation regulation</keyword>
<dbReference type="STRING" id="1045558.SAMN05216175_102407"/>
<dbReference type="GO" id="GO:0043023">
    <property type="term" value="F:ribosomal large subunit binding"/>
    <property type="evidence" value="ECO:0007669"/>
    <property type="project" value="TreeGrafter"/>
</dbReference>
<dbReference type="Proteomes" id="UP000198623">
    <property type="component" value="Unassembled WGS sequence"/>
</dbReference>
<dbReference type="RefSeq" id="WP_090725180.1">
    <property type="nucleotide sequence ID" value="NZ_FOOU01000002.1"/>
</dbReference>
<dbReference type="AlphaFoldDB" id="A0A1I2NCE4"/>
<dbReference type="GO" id="GO:0042256">
    <property type="term" value="P:cytosolic ribosome assembly"/>
    <property type="evidence" value="ECO:0007669"/>
    <property type="project" value="UniProtKB-UniRule"/>
</dbReference>
<sequence length="123" mass="13571">MQTEQLIALVREALDDVKARDIDVIDVRGKSSITDFMLIASGTSKRHVVSLAQAVSDKVKQAGVEPLGTEGQSDGDWVLVDLGELVVHIMMPDARSYYDLERLWRFDPLDDETAEANVSVLKG</sequence>
<evidence type="ECO:0000256" key="1">
    <source>
        <dbReference type="ARBA" id="ARBA00010574"/>
    </source>
</evidence>
<comment type="subcellular location">
    <subcellularLocation>
        <location evidence="2">Cytoplasm</location>
    </subcellularLocation>
</comment>
<dbReference type="HAMAP" id="MF_01477">
    <property type="entry name" value="Iojap_RsfS"/>
    <property type="match status" value="1"/>
</dbReference>
<dbReference type="OrthoDB" id="9793681at2"/>